<organism evidence="2 3">
    <name type="scientific">Blepharisma stoltei</name>
    <dbReference type="NCBI Taxonomy" id="1481888"/>
    <lineage>
        <taxon>Eukaryota</taxon>
        <taxon>Sar</taxon>
        <taxon>Alveolata</taxon>
        <taxon>Ciliophora</taxon>
        <taxon>Postciliodesmatophora</taxon>
        <taxon>Heterotrichea</taxon>
        <taxon>Heterotrichida</taxon>
        <taxon>Blepharismidae</taxon>
        <taxon>Blepharisma</taxon>
    </lineage>
</organism>
<evidence type="ECO:0000313" key="3">
    <source>
        <dbReference type="Proteomes" id="UP001162131"/>
    </source>
</evidence>
<proteinExistence type="predicted"/>
<dbReference type="Proteomes" id="UP001162131">
    <property type="component" value="Unassembled WGS sequence"/>
</dbReference>
<accession>A0AAU9K5N8</accession>
<keyword evidence="3" id="KW-1185">Reference proteome</keyword>
<name>A0AAU9K5N8_9CILI</name>
<evidence type="ECO:0000256" key="1">
    <source>
        <dbReference type="SAM" id="MobiDB-lite"/>
    </source>
</evidence>
<feature type="region of interest" description="Disordered" evidence="1">
    <location>
        <begin position="407"/>
        <end position="431"/>
    </location>
</feature>
<dbReference type="AlphaFoldDB" id="A0AAU9K5N8"/>
<sequence length="508" mass="58870">MISMLNLYQKLMIFENIGNSLDYPNFSKIVDPFFLKRKTHNYLISFVDNQLKSQLYMSDFLEIYFKKLSTGAVGIEKQETVIKQMIIYTVTNNARESTNERELIIRDYIIYLMDYFAQNTFTLVENVKYYTWIEQIIDYIPSLYEFIIHLASEKLKIANDVDHRFLFAEIADITINKDMGNPKEILEIFQHIVAYLDSDREESDRDVLSSAVANYIDSQIEESNPFKIGHEQLNDATKIECWIRSVLIKKGVPNILAKTFSPNEANFIKQILQKLAASFPFQIIFNNNNILTEVNSYSAEMIKCVCEPVSSFDKDLFLSIVESTVAQAAFTEYGYDLTSAVGFEEKTFYVNLPLKTHSVTVLGGIILINVINKKKESFGECANIFAYLHELANILRKTENGLYLFENDTPDKDEGDPMAKRDDSSLKEEEKKEEIQIESILFGDFANKVNEEQVSFIINIKNWNMSLDEFKSNLKELSSCSSFFYQLCRDQYYSNDRAPHTNPLFWSK</sequence>
<reference evidence="2" key="1">
    <citation type="submission" date="2021-09" db="EMBL/GenBank/DDBJ databases">
        <authorList>
            <consortium name="AG Swart"/>
            <person name="Singh M."/>
            <person name="Singh A."/>
            <person name="Seah K."/>
            <person name="Emmerich C."/>
        </authorList>
    </citation>
    <scope>NUCLEOTIDE SEQUENCE</scope>
    <source>
        <strain evidence="2">ATCC30299</strain>
    </source>
</reference>
<evidence type="ECO:0000313" key="2">
    <source>
        <dbReference type="EMBL" id="CAG9332481.1"/>
    </source>
</evidence>
<protein>
    <submittedName>
        <fullName evidence="2">Uncharacterized protein</fullName>
    </submittedName>
</protein>
<comment type="caution">
    <text evidence="2">The sequence shown here is derived from an EMBL/GenBank/DDBJ whole genome shotgun (WGS) entry which is preliminary data.</text>
</comment>
<gene>
    <name evidence="2" type="ORF">BSTOLATCC_MIC55927</name>
</gene>
<feature type="compositionally biased region" description="Basic and acidic residues" evidence="1">
    <location>
        <begin position="409"/>
        <end position="431"/>
    </location>
</feature>
<dbReference type="EMBL" id="CAJZBQ010000054">
    <property type="protein sequence ID" value="CAG9332481.1"/>
    <property type="molecule type" value="Genomic_DNA"/>
</dbReference>